<proteinExistence type="predicted"/>
<accession>A0A8S5T0Z5</accession>
<reference evidence="2" key="1">
    <citation type="journal article" date="2021" name="Proc. Natl. Acad. Sci. U.S.A.">
        <title>A Catalog of Tens of Thousands of Viruses from Human Metagenomes Reveals Hidden Associations with Chronic Diseases.</title>
        <authorList>
            <person name="Tisza M.J."/>
            <person name="Buck C.B."/>
        </authorList>
    </citation>
    <scope>NUCLEOTIDE SEQUENCE</scope>
    <source>
        <strain evidence="2">CtWb16</strain>
    </source>
</reference>
<dbReference type="EMBL" id="BK032721">
    <property type="protein sequence ID" value="DAF56707.1"/>
    <property type="molecule type" value="Genomic_DNA"/>
</dbReference>
<sequence>MYRGKYNNLIKELVKESKNDLNNNLNDNFWKWFGNSKIVDENGNPLICYHGTNNKFNSFNKSINGHFGAGIYFTPNYSVGKSYGSKLKSVYLKMENPLWFNRDMPEELEKAVYFRNKELLKDYDGIIVGFPENGMDFVSEIIVFEPNQIKSIDNNGDWNPNSNNIYESFVKDYSENPILYYTSSESEAKQMISTLLTKNPVRGIYDLKHKIYIFGDAYNVIHADLIEKMKLYGKEHLSYPIVDKEIYEYLDKNCAMFKVIDETDYKSFSRSDGYKYAFIGKLDDNQYVIFRNNELAPSYYNAPDELKKMQQVPLFKNIQFKKYDIRGVGLNTKDQLPQRMVDNSSNIMEDYDYIDDIEVLLNPTKKEFNDLVKRNKWYRILLSNTGIAIWSADTPLLHHQVEEEYDVRNTKHLFAYNGNVYFQDYNFKKNDGYTDDDKKWFIEQAKKLDNNSILKTYFPKIHMEQDTIDMFNNKIVIEYFLLKKNVLTENKLTEIQEDIKYIMSSDVILFSCDPASYEFMLKCFKQGQKTEYFYFNFYKNKPKFINLCRHLLSRFNDTKVTGTDESIKQKISNYDGQSISKEGVQAILNGYYGNNIKGIFL</sequence>
<organism evidence="2">
    <name type="scientific">Myoviridae sp. ctWb16</name>
    <dbReference type="NCBI Taxonomy" id="2827690"/>
    <lineage>
        <taxon>Viruses</taxon>
        <taxon>Duplodnaviria</taxon>
        <taxon>Heunggongvirae</taxon>
        <taxon>Uroviricota</taxon>
        <taxon>Caudoviricetes</taxon>
    </lineage>
</organism>
<evidence type="ECO:0000259" key="1">
    <source>
        <dbReference type="Pfam" id="PF18760"/>
    </source>
</evidence>
<protein>
    <submittedName>
        <fullName evidence="2">PolyVal ADP-Ribosyltransferase</fullName>
    </submittedName>
</protein>
<name>A0A8S5T0Z5_9CAUD</name>
<evidence type="ECO:0000313" key="2">
    <source>
        <dbReference type="EMBL" id="DAF56707.1"/>
    </source>
</evidence>
<dbReference type="Pfam" id="PF18760">
    <property type="entry name" value="ART-PolyVal"/>
    <property type="match status" value="1"/>
</dbReference>
<feature type="domain" description="ART-PolyVal-like" evidence="1">
    <location>
        <begin position="40"/>
        <end position="156"/>
    </location>
</feature>
<dbReference type="InterPro" id="IPR049522">
    <property type="entry name" value="ART-PolyVal_dom"/>
</dbReference>